<organism evidence="1 2">
    <name type="scientific">Trifolium medium</name>
    <dbReference type="NCBI Taxonomy" id="97028"/>
    <lineage>
        <taxon>Eukaryota</taxon>
        <taxon>Viridiplantae</taxon>
        <taxon>Streptophyta</taxon>
        <taxon>Embryophyta</taxon>
        <taxon>Tracheophyta</taxon>
        <taxon>Spermatophyta</taxon>
        <taxon>Magnoliopsida</taxon>
        <taxon>eudicotyledons</taxon>
        <taxon>Gunneridae</taxon>
        <taxon>Pentapetalae</taxon>
        <taxon>rosids</taxon>
        <taxon>fabids</taxon>
        <taxon>Fabales</taxon>
        <taxon>Fabaceae</taxon>
        <taxon>Papilionoideae</taxon>
        <taxon>50 kb inversion clade</taxon>
        <taxon>NPAAA clade</taxon>
        <taxon>Hologalegina</taxon>
        <taxon>IRL clade</taxon>
        <taxon>Trifolieae</taxon>
        <taxon>Trifolium</taxon>
    </lineage>
</organism>
<reference evidence="1 2" key="1">
    <citation type="journal article" date="2018" name="Front. Plant Sci.">
        <title>Red Clover (Trifolium pratense) and Zigzag Clover (T. medium) - A Picture of Genomic Similarities and Differences.</title>
        <authorList>
            <person name="Dluhosova J."/>
            <person name="Istvanek J."/>
            <person name="Nedelnik J."/>
            <person name="Repkova J."/>
        </authorList>
    </citation>
    <scope>NUCLEOTIDE SEQUENCE [LARGE SCALE GENOMIC DNA]</scope>
    <source>
        <strain evidence="2">cv. 10/8</strain>
        <tissue evidence="1">Leaf</tissue>
    </source>
</reference>
<dbReference type="Proteomes" id="UP000265520">
    <property type="component" value="Unassembled WGS sequence"/>
</dbReference>
<dbReference type="AlphaFoldDB" id="A0A392Q102"/>
<accession>A0A392Q102</accession>
<evidence type="ECO:0000313" key="1">
    <source>
        <dbReference type="EMBL" id="MCI17657.1"/>
    </source>
</evidence>
<name>A0A392Q102_9FABA</name>
<protein>
    <submittedName>
        <fullName evidence="1">Uncharacterized protein</fullName>
    </submittedName>
</protein>
<feature type="non-terminal residue" evidence="1">
    <location>
        <position position="119"/>
    </location>
</feature>
<keyword evidence="2" id="KW-1185">Reference proteome</keyword>
<proteinExistence type="predicted"/>
<comment type="caution">
    <text evidence="1">The sequence shown here is derived from an EMBL/GenBank/DDBJ whole genome shotgun (WGS) entry which is preliminary data.</text>
</comment>
<sequence>MNDDWPSAPPFCQLSGSTSFVEWSFVVDLEVLFWGFQSSGGDLRIVLCQAVRCCFGVFGAPAATYVLFYVLCSEGVFIPVRRGSLLWWFCGGVGWFGVFSKSGGGYIVCSEFCSGGGLG</sequence>
<dbReference type="EMBL" id="LXQA010106434">
    <property type="protein sequence ID" value="MCI17657.1"/>
    <property type="molecule type" value="Genomic_DNA"/>
</dbReference>
<evidence type="ECO:0000313" key="2">
    <source>
        <dbReference type="Proteomes" id="UP000265520"/>
    </source>
</evidence>